<sequence>MPNVLVVLPDVYETVSRAVAVGAVQQVAQYMGLPEQTRVLLPGKSDTVAMNDGIFGNCCDAANAVYFDPQEKLVIRYEEIAEENFTLSTSVWSNDNYPIFVDETHDVWIRPIRRFVDFRLDMTYQAPNIVVAQRWLDDQRLKLSEGAGDLTFFLEYHYNVPKPVQSLLRGLHTTMEQSAWPTGKTYGEWLEEHLTQPTTEMATLIDTHHTMAIMERQVDVVGHFDFINTPDTPQPSSDKSGSYEVTFSYICRYDRPTHMYVQYPMVVNQCPIPTIFRPKFPYRNYQSLERKTTALRGSLEAALGMHLGMGSTYIQYPDTDDWQTDDQPLNSFLIFSGLLTLDCKDPRYLMDMRKLGRFNFSCPWVELFDTLGDKTFKGNSWFIIRLYKNNKYINIPMSMERGTLRLMSDVDLDPNYVYHIQILINKNFYSIPRDKWECLRRYPTIFYSLCQLFQVGCGKRPIEDMKMIGLGIDRVPSEECPGEGSTDWCCGDSQFPRGLVKWSEIQDALNDQDKNNATTDPNGGGYLTNDTYGPTNVFYFGLVADKKT</sequence>
<dbReference type="Proteomes" id="UP000225448">
    <property type="component" value="Segment"/>
</dbReference>
<gene>
    <name evidence="1" type="ORF">PHABIO_144</name>
</gene>
<evidence type="ECO:0000313" key="2">
    <source>
        <dbReference type="Proteomes" id="UP000225448"/>
    </source>
</evidence>
<evidence type="ECO:0000313" key="1">
    <source>
        <dbReference type="EMBL" id="ARV76775.1"/>
    </source>
</evidence>
<accession>A0A1Y0SWC2</accession>
<dbReference type="EMBL" id="MF042360">
    <property type="protein sequence ID" value="ARV76775.1"/>
    <property type="molecule type" value="Genomic_DNA"/>
</dbReference>
<proteinExistence type="predicted"/>
<reference evidence="1 2" key="1">
    <citation type="submission" date="2017-05" db="EMBL/GenBank/DDBJ databases">
        <authorList>
            <person name="Song R."/>
            <person name="Chenine A.L."/>
            <person name="Ruprecht R.M."/>
        </authorList>
    </citation>
    <scope>NUCLEOTIDE SEQUENCE [LARGE SCALE GENOMIC DNA]</scope>
</reference>
<name>A0A1Y0SWC2_9CAUD</name>
<organism evidence="1 2">
    <name type="scientific">Pseudomonas phage Phabio</name>
    <dbReference type="NCBI Taxonomy" id="2006668"/>
    <lineage>
        <taxon>Viruses</taxon>
        <taxon>Duplodnaviria</taxon>
        <taxon>Heunggongvirae</taxon>
        <taxon>Uroviricota</taxon>
        <taxon>Caudoviricetes</taxon>
        <taxon>Chimalliviridae</taxon>
        <taxon>Phabiovirus</taxon>
        <taxon>Phabiovirus phabio</taxon>
    </lineage>
</organism>
<keyword evidence="2" id="KW-1185">Reference proteome</keyword>
<protein>
    <submittedName>
        <fullName evidence="1">Uncharacterized protein</fullName>
    </submittedName>
</protein>